<dbReference type="GO" id="GO:0080090">
    <property type="term" value="P:regulation of primary metabolic process"/>
    <property type="evidence" value="ECO:0007669"/>
    <property type="project" value="UniProtKB-ARBA"/>
</dbReference>
<dbReference type="GO" id="GO:0005634">
    <property type="term" value="C:nucleus"/>
    <property type="evidence" value="ECO:0007669"/>
    <property type="project" value="TreeGrafter"/>
</dbReference>
<dbReference type="CDD" id="cd00201">
    <property type="entry name" value="WW"/>
    <property type="match status" value="1"/>
</dbReference>
<name>A0A2R6RI98_9APHY</name>
<dbReference type="SUPFAM" id="SSF51045">
    <property type="entry name" value="WW domain"/>
    <property type="match status" value="1"/>
</dbReference>
<feature type="compositionally biased region" description="Low complexity" evidence="6">
    <location>
        <begin position="1"/>
        <end position="10"/>
    </location>
</feature>
<dbReference type="SMART" id="SM00456">
    <property type="entry name" value="WW"/>
    <property type="match status" value="1"/>
</dbReference>
<dbReference type="Pfam" id="PF00639">
    <property type="entry name" value="Rotamase"/>
    <property type="match status" value="1"/>
</dbReference>
<reference evidence="9 10" key="1">
    <citation type="submission" date="2018-02" db="EMBL/GenBank/DDBJ databases">
        <title>Genome sequence of the basidiomycete white-rot fungus Phlebia centrifuga.</title>
        <authorList>
            <person name="Granchi Z."/>
            <person name="Peng M."/>
            <person name="de Vries R.P."/>
            <person name="Hilden K."/>
            <person name="Makela M.R."/>
            <person name="Grigoriev I."/>
            <person name="Riley R."/>
        </authorList>
    </citation>
    <scope>NUCLEOTIDE SEQUENCE [LARGE SCALE GENOMIC DNA]</scope>
    <source>
        <strain evidence="9 10">FBCC195</strain>
    </source>
</reference>
<organism evidence="9 10">
    <name type="scientific">Hermanssonia centrifuga</name>
    <dbReference type="NCBI Taxonomy" id="98765"/>
    <lineage>
        <taxon>Eukaryota</taxon>
        <taxon>Fungi</taxon>
        <taxon>Dikarya</taxon>
        <taxon>Basidiomycota</taxon>
        <taxon>Agaricomycotina</taxon>
        <taxon>Agaricomycetes</taxon>
        <taxon>Polyporales</taxon>
        <taxon>Meruliaceae</taxon>
        <taxon>Hermanssonia</taxon>
    </lineage>
</organism>
<gene>
    <name evidence="9" type="ORF">PHLCEN_2v2904</name>
</gene>
<dbReference type="AlphaFoldDB" id="A0A2R6RI98"/>
<dbReference type="EC" id="5.2.1.8" evidence="5"/>
<evidence type="ECO:0000256" key="5">
    <source>
        <dbReference type="RuleBase" id="RU363014"/>
    </source>
</evidence>
<keyword evidence="2 4" id="KW-0697">Rotamase</keyword>
<dbReference type="PROSITE" id="PS50198">
    <property type="entry name" value="PPIC_PPIASE_2"/>
    <property type="match status" value="1"/>
</dbReference>
<dbReference type="SUPFAM" id="SSF54534">
    <property type="entry name" value="FKBP-like"/>
    <property type="match status" value="1"/>
</dbReference>
<dbReference type="EMBL" id="MLYV02000256">
    <property type="protein sequence ID" value="PSS29756.1"/>
    <property type="molecule type" value="Genomic_DNA"/>
</dbReference>
<dbReference type="InterPro" id="IPR023058">
    <property type="entry name" value="PPIase_PpiC_CS"/>
</dbReference>
<dbReference type="GO" id="GO:0005829">
    <property type="term" value="C:cytosol"/>
    <property type="evidence" value="ECO:0007669"/>
    <property type="project" value="TreeGrafter"/>
</dbReference>
<dbReference type="GO" id="GO:0060255">
    <property type="term" value="P:regulation of macromolecule metabolic process"/>
    <property type="evidence" value="ECO:0007669"/>
    <property type="project" value="UniProtKB-ARBA"/>
</dbReference>
<proteinExistence type="predicted"/>
<evidence type="ECO:0000313" key="9">
    <source>
        <dbReference type="EMBL" id="PSS29756.1"/>
    </source>
</evidence>
<dbReference type="PROSITE" id="PS01159">
    <property type="entry name" value="WW_DOMAIN_1"/>
    <property type="match status" value="1"/>
</dbReference>
<dbReference type="STRING" id="98765.A0A2R6RI98"/>
<evidence type="ECO:0000256" key="2">
    <source>
        <dbReference type="ARBA" id="ARBA00023110"/>
    </source>
</evidence>
<dbReference type="OrthoDB" id="2530521at2759"/>
<dbReference type="Pfam" id="PF00397">
    <property type="entry name" value="WW"/>
    <property type="match status" value="1"/>
</dbReference>
<dbReference type="GO" id="GO:0003755">
    <property type="term" value="F:peptidyl-prolyl cis-trans isomerase activity"/>
    <property type="evidence" value="ECO:0007669"/>
    <property type="project" value="UniProtKB-UniRule"/>
</dbReference>
<feature type="domain" description="PpiC" evidence="8">
    <location>
        <begin position="88"/>
        <end position="199"/>
    </location>
</feature>
<dbReference type="InterPro" id="IPR036020">
    <property type="entry name" value="WW_dom_sf"/>
</dbReference>
<protein>
    <recommendedName>
        <fullName evidence="5">Peptidyl-prolyl cis-trans isomerase</fullName>
        <ecNumber evidence="5">5.2.1.8</ecNumber>
    </recommendedName>
</protein>
<sequence length="199" mass="21735">MAWGTAAPGKAFPPLPPLAPDDVPMNKFTRDSTSWEVRLSNSRRIPYFFNTETQESTWEPPADLSQEQIQNLPGAAEHFGGGGKAVPAGNVQASHLLVKHRDSRRPSSWKEKNITRSKEEAIEILRGYQAEINGSPEKFAELAKVHSDCSSAKSGGDLGPFGRGQMQKPFEDATYSLNIGEMSDIISTDSGVHIVLRTA</sequence>
<keyword evidence="10" id="KW-1185">Reference proteome</keyword>
<dbReference type="InterPro" id="IPR001202">
    <property type="entry name" value="WW_dom"/>
</dbReference>
<dbReference type="PROSITE" id="PS50020">
    <property type="entry name" value="WW_DOMAIN_2"/>
    <property type="match status" value="1"/>
</dbReference>
<dbReference type="PROSITE" id="PS01096">
    <property type="entry name" value="PPIC_PPIASE_1"/>
    <property type="match status" value="1"/>
</dbReference>
<dbReference type="InterPro" id="IPR000297">
    <property type="entry name" value="PPIase_PpiC"/>
</dbReference>
<evidence type="ECO:0000256" key="4">
    <source>
        <dbReference type="PROSITE-ProRule" id="PRU00278"/>
    </source>
</evidence>
<dbReference type="Gene3D" id="3.10.50.40">
    <property type="match status" value="1"/>
</dbReference>
<evidence type="ECO:0000313" key="10">
    <source>
        <dbReference type="Proteomes" id="UP000186601"/>
    </source>
</evidence>
<dbReference type="PANTHER" id="PTHR10657">
    <property type="entry name" value="PEPTIDYL-PROLYL CIS-TRANS ISOMERASE"/>
    <property type="match status" value="1"/>
</dbReference>
<keyword evidence="3 4" id="KW-0413">Isomerase</keyword>
<feature type="domain" description="WW" evidence="7">
    <location>
        <begin position="29"/>
        <end position="63"/>
    </location>
</feature>
<dbReference type="PANTHER" id="PTHR10657:SF4">
    <property type="entry name" value="PEPTIDYL-PROLYL CIS-TRANS ISOMERASE-RELATED"/>
    <property type="match status" value="1"/>
</dbReference>
<dbReference type="Proteomes" id="UP000186601">
    <property type="component" value="Unassembled WGS sequence"/>
</dbReference>
<dbReference type="InterPro" id="IPR046357">
    <property type="entry name" value="PPIase_dom_sf"/>
</dbReference>
<comment type="caution">
    <text evidence="9">The sequence shown here is derived from an EMBL/GenBank/DDBJ whole genome shotgun (WGS) entry which is preliminary data.</text>
</comment>
<evidence type="ECO:0000259" key="8">
    <source>
        <dbReference type="PROSITE" id="PS50198"/>
    </source>
</evidence>
<accession>A0A2R6RI98</accession>
<evidence type="ECO:0000256" key="3">
    <source>
        <dbReference type="ARBA" id="ARBA00023235"/>
    </source>
</evidence>
<evidence type="ECO:0000256" key="1">
    <source>
        <dbReference type="ARBA" id="ARBA00000971"/>
    </source>
</evidence>
<dbReference type="FunFam" id="3.10.50.40:FF:000010">
    <property type="entry name" value="Peptidyl-prolyl cis-trans isomerase Pin1"/>
    <property type="match status" value="1"/>
</dbReference>
<dbReference type="InterPro" id="IPR051370">
    <property type="entry name" value="PPIase_Pin1"/>
</dbReference>
<dbReference type="Gene3D" id="2.20.70.10">
    <property type="match status" value="1"/>
</dbReference>
<evidence type="ECO:0000256" key="6">
    <source>
        <dbReference type="SAM" id="MobiDB-lite"/>
    </source>
</evidence>
<comment type="catalytic activity">
    <reaction evidence="1 5">
        <text>[protein]-peptidylproline (omega=180) = [protein]-peptidylproline (omega=0)</text>
        <dbReference type="Rhea" id="RHEA:16237"/>
        <dbReference type="Rhea" id="RHEA-COMP:10747"/>
        <dbReference type="Rhea" id="RHEA-COMP:10748"/>
        <dbReference type="ChEBI" id="CHEBI:83833"/>
        <dbReference type="ChEBI" id="CHEBI:83834"/>
        <dbReference type="EC" id="5.2.1.8"/>
    </reaction>
</comment>
<evidence type="ECO:0000259" key="7">
    <source>
        <dbReference type="PROSITE" id="PS50020"/>
    </source>
</evidence>
<feature type="region of interest" description="Disordered" evidence="6">
    <location>
        <begin position="1"/>
        <end position="25"/>
    </location>
</feature>